<accession>A0ABV4XKB5</accession>
<keyword evidence="3" id="KW-1185">Reference proteome</keyword>
<dbReference type="Proteomes" id="UP001576784">
    <property type="component" value="Unassembled WGS sequence"/>
</dbReference>
<reference evidence="2 3" key="1">
    <citation type="submission" date="2024-09" db="EMBL/GenBank/DDBJ databases">
        <title>Floridaenema gen nov. (Aerosakkonemataceae, Aerosakkonematales ord. nov., Cyanobacteria) from benthic tropical and subtropical fresh waters, with the description of four new species.</title>
        <authorList>
            <person name="Moretto J.A."/>
            <person name="Berthold D.E."/>
            <person name="Lefler F.W."/>
            <person name="Huang I.-S."/>
            <person name="Laughinghouse H. IV."/>
        </authorList>
    </citation>
    <scope>NUCLEOTIDE SEQUENCE [LARGE SCALE GENOMIC DNA]</scope>
    <source>
        <strain evidence="2 3">BLCC-F50</strain>
    </source>
</reference>
<feature type="region of interest" description="Disordered" evidence="1">
    <location>
        <begin position="69"/>
        <end position="119"/>
    </location>
</feature>
<name>A0ABV4XKB5_9CYAN</name>
<dbReference type="RefSeq" id="WP_413261823.1">
    <property type="nucleotide sequence ID" value="NZ_JBHFNR010000024.1"/>
</dbReference>
<evidence type="ECO:0000313" key="3">
    <source>
        <dbReference type="Proteomes" id="UP001576784"/>
    </source>
</evidence>
<feature type="compositionally biased region" description="Low complexity" evidence="1">
    <location>
        <begin position="75"/>
        <end position="94"/>
    </location>
</feature>
<proteinExistence type="predicted"/>
<evidence type="ECO:0000256" key="1">
    <source>
        <dbReference type="SAM" id="MobiDB-lite"/>
    </source>
</evidence>
<dbReference type="EMBL" id="JBHFNR010000024">
    <property type="protein sequence ID" value="MFB2892147.1"/>
    <property type="molecule type" value="Genomic_DNA"/>
</dbReference>
<organism evidence="2 3">
    <name type="scientific">Floridaenema flaviceps BLCC-F50</name>
    <dbReference type="NCBI Taxonomy" id="3153642"/>
    <lineage>
        <taxon>Bacteria</taxon>
        <taxon>Bacillati</taxon>
        <taxon>Cyanobacteriota</taxon>
        <taxon>Cyanophyceae</taxon>
        <taxon>Oscillatoriophycideae</taxon>
        <taxon>Aerosakkonematales</taxon>
        <taxon>Aerosakkonemataceae</taxon>
        <taxon>Floridanema</taxon>
        <taxon>Floridanema flaviceps</taxon>
    </lineage>
</organism>
<gene>
    <name evidence="2" type="ORF">ACE1CI_04295</name>
</gene>
<evidence type="ECO:0000313" key="2">
    <source>
        <dbReference type="EMBL" id="MFB2892147.1"/>
    </source>
</evidence>
<protein>
    <submittedName>
        <fullName evidence="2">Uncharacterized protein</fullName>
    </submittedName>
</protein>
<sequence>MNSDSLIQLLQNGFRLSVGATAALIESLQDSQKREEFLAKLMHSELSELAAELTNKGEITEQEAREFVDSLLARQNQPNQQNQENQENQQNTQTSSDVPGTSATTTTDNPVVSPNVQQELQDLTAQVAALRAELEKLRSSNPQS</sequence>
<feature type="compositionally biased region" description="Polar residues" evidence="1">
    <location>
        <begin position="95"/>
        <end position="119"/>
    </location>
</feature>
<comment type="caution">
    <text evidence="2">The sequence shown here is derived from an EMBL/GenBank/DDBJ whole genome shotgun (WGS) entry which is preliminary data.</text>
</comment>